<gene>
    <name evidence="2" type="ORF">NCTC10343_03937</name>
</gene>
<dbReference type="GeneID" id="93347266"/>
<dbReference type="EMBL" id="UGSC01000001">
    <property type="protein sequence ID" value="SUA71050.1"/>
    <property type="molecule type" value="Genomic_DNA"/>
</dbReference>
<evidence type="ECO:0000313" key="2">
    <source>
        <dbReference type="EMBL" id="SUA71050.1"/>
    </source>
</evidence>
<dbReference type="Proteomes" id="UP000254400">
    <property type="component" value="Unassembled WGS sequence"/>
</dbReference>
<keyword evidence="1" id="KW-0472">Membrane</keyword>
<name>A0A378Y3H5_PAEPO</name>
<reference evidence="2 3" key="1">
    <citation type="submission" date="2018-06" db="EMBL/GenBank/DDBJ databases">
        <authorList>
            <consortium name="Pathogen Informatics"/>
            <person name="Doyle S."/>
        </authorList>
    </citation>
    <scope>NUCLEOTIDE SEQUENCE [LARGE SCALE GENOMIC DNA]</scope>
    <source>
        <strain evidence="2 3">NCTC10343</strain>
    </source>
</reference>
<keyword evidence="1" id="KW-1133">Transmembrane helix</keyword>
<feature type="transmembrane region" description="Helical" evidence="1">
    <location>
        <begin position="6"/>
        <end position="26"/>
    </location>
</feature>
<proteinExistence type="predicted"/>
<evidence type="ECO:0000256" key="1">
    <source>
        <dbReference type="SAM" id="Phobius"/>
    </source>
</evidence>
<accession>A0A378Y3H5</accession>
<dbReference type="AlphaFoldDB" id="A0A378Y3H5"/>
<organism evidence="2 3">
    <name type="scientific">Paenibacillus polymyxa</name>
    <name type="common">Bacillus polymyxa</name>
    <dbReference type="NCBI Taxonomy" id="1406"/>
    <lineage>
        <taxon>Bacteria</taxon>
        <taxon>Bacillati</taxon>
        <taxon>Bacillota</taxon>
        <taxon>Bacilli</taxon>
        <taxon>Bacillales</taxon>
        <taxon>Paenibacillaceae</taxon>
        <taxon>Paenibacillus</taxon>
    </lineage>
</organism>
<evidence type="ECO:0000313" key="3">
    <source>
        <dbReference type="Proteomes" id="UP000254400"/>
    </source>
</evidence>
<protein>
    <submittedName>
        <fullName evidence="2">Uncharacterized protein</fullName>
    </submittedName>
</protein>
<dbReference type="RefSeq" id="WP_019688133.1">
    <property type="nucleotide sequence ID" value="NZ_CP023711.1"/>
</dbReference>
<sequence length="116" mass="13179">MKRLNLSTIISSFILGLSIVISGLFISHTGDKELHKDGTNQKEYKPLMTIKETAEYLNITEPQVKTIIFSEETILKTTGSYSGKMFPLIRIGTDIYISTDGLKEWLKESTTQRTQY</sequence>
<keyword evidence="1" id="KW-0812">Transmembrane</keyword>